<evidence type="ECO:0000259" key="6">
    <source>
        <dbReference type="Pfam" id="PF01258"/>
    </source>
</evidence>
<keyword evidence="1" id="KW-0479">Metal-binding</keyword>
<keyword evidence="2" id="KW-0863">Zinc-finger</keyword>
<dbReference type="EMBL" id="JACQMI010000013">
    <property type="protein sequence ID" value="MBI4132755.1"/>
    <property type="molecule type" value="Genomic_DNA"/>
</dbReference>
<feature type="region of interest" description="Disordered" evidence="5">
    <location>
        <begin position="35"/>
        <end position="69"/>
    </location>
</feature>
<feature type="zinc finger region" description="dksA C4-type" evidence="4">
    <location>
        <begin position="99"/>
        <end position="123"/>
    </location>
</feature>
<dbReference type="Gene3D" id="1.20.120.910">
    <property type="entry name" value="DksA, coiled-coil domain"/>
    <property type="match status" value="1"/>
</dbReference>
<dbReference type="Pfam" id="PF01258">
    <property type="entry name" value="zf-dskA_traR"/>
    <property type="match status" value="1"/>
</dbReference>
<dbReference type="PROSITE" id="PS51128">
    <property type="entry name" value="ZF_DKSA_2"/>
    <property type="match status" value="1"/>
</dbReference>
<organism evidence="7 8">
    <name type="scientific">Candidatus Sungiibacteriota bacterium</name>
    <dbReference type="NCBI Taxonomy" id="2750080"/>
    <lineage>
        <taxon>Bacteria</taxon>
        <taxon>Candidatus Sungiibacteriota</taxon>
    </lineage>
</organism>
<dbReference type="SUPFAM" id="SSF57716">
    <property type="entry name" value="Glucocorticoid receptor-like (DNA-binding domain)"/>
    <property type="match status" value="1"/>
</dbReference>
<dbReference type="PANTHER" id="PTHR33823">
    <property type="entry name" value="RNA POLYMERASE-BINDING TRANSCRIPTION FACTOR DKSA-RELATED"/>
    <property type="match status" value="1"/>
</dbReference>
<dbReference type="AlphaFoldDB" id="A0A932YZC5"/>
<protein>
    <submittedName>
        <fullName evidence="7">TraR/DksA C4-type zinc finger protein</fullName>
    </submittedName>
</protein>
<dbReference type="PANTHER" id="PTHR33823:SF4">
    <property type="entry name" value="GENERAL STRESS PROTEIN 16O"/>
    <property type="match status" value="1"/>
</dbReference>
<dbReference type="GO" id="GO:0008270">
    <property type="term" value="F:zinc ion binding"/>
    <property type="evidence" value="ECO:0007669"/>
    <property type="project" value="UniProtKB-KW"/>
</dbReference>
<keyword evidence="3" id="KW-0862">Zinc</keyword>
<evidence type="ECO:0000256" key="5">
    <source>
        <dbReference type="SAM" id="MobiDB-lite"/>
    </source>
</evidence>
<evidence type="ECO:0000256" key="1">
    <source>
        <dbReference type="ARBA" id="ARBA00022723"/>
    </source>
</evidence>
<sequence>MDPARLEQFKTLLEKEAARLTRELAAFAASDPAMRDDWDASFPRGAPLGATASHSSQEEQADIREEYETGLAQEQTLEVRLSEVKRALLRVADGTFGLCRECEKTIPEERLLANPAAEYDIEHQPRE</sequence>
<accession>A0A932YZC5</accession>
<feature type="domain" description="Zinc finger DksA/TraR C4-type" evidence="6">
    <location>
        <begin position="94"/>
        <end position="119"/>
    </location>
</feature>
<evidence type="ECO:0000313" key="7">
    <source>
        <dbReference type="EMBL" id="MBI4132755.1"/>
    </source>
</evidence>
<evidence type="ECO:0000313" key="8">
    <source>
        <dbReference type="Proteomes" id="UP000756703"/>
    </source>
</evidence>
<evidence type="ECO:0000256" key="3">
    <source>
        <dbReference type="ARBA" id="ARBA00022833"/>
    </source>
</evidence>
<name>A0A932YZC5_9BACT</name>
<comment type="caution">
    <text evidence="7">The sequence shown here is derived from an EMBL/GenBank/DDBJ whole genome shotgun (WGS) entry which is preliminary data.</text>
</comment>
<dbReference type="Proteomes" id="UP000756703">
    <property type="component" value="Unassembled WGS sequence"/>
</dbReference>
<evidence type="ECO:0000256" key="4">
    <source>
        <dbReference type="PROSITE-ProRule" id="PRU00510"/>
    </source>
</evidence>
<reference evidence="7" key="1">
    <citation type="submission" date="2020-07" db="EMBL/GenBank/DDBJ databases">
        <title>Huge and variable diversity of episymbiotic CPR bacteria and DPANN archaea in groundwater ecosystems.</title>
        <authorList>
            <person name="He C.Y."/>
            <person name="Keren R."/>
            <person name="Whittaker M."/>
            <person name="Farag I.F."/>
            <person name="Doudna J."/>
            <person name="Cate J.H.D."/>
            <person name="Banfield J.F."/>
        </authorList>
    </citation>
    <scope>NUCLEOTIDE SEQUENCE</scope>
    <source>
        <strain evidence="7">NC_groundwater_1225_Ag_S-0.1um_56_177</strain>
    </source>
</reference>
<dbReference type="InterPro" id="IPR000962">
    <property type="entry name" value="Znf_DskA_TraR"/>
</dbReference>
<proteinExistence type="predicted"/>
<gene>
    <name evidence="7" type="ORF">HY473_01475</name>
</gene>
<evidence type="ECO:0000256" key="2">
    <source>
        <dbReference type="ARBA" id="ARBA00022771"/>
    </source>
</evidence>